<gene>
    <name evidence="4" type="ORF">CLV43_12337</name>
</gene>
<proteinExistence type="inferred from homology"/>
<dbReference type="EMBL" id="PVTF01000023">
    <property type="protein sequence ID" value="PRY30935.1"/>
    <property type="molecule type" value="Genomic_DNA"/>
</dbReference>
<dbReference type="PANTHER" id="PTHR11552">
    <property type="entry name" value="GLUCOSE-METHANOL-CHOLINE GMC OXIDOREDUCTASE"/>
    <property type="match status" value="1"/>
</dbReference>
<feature type="binding site" evidence="2">
    <location>
        <position position="82"/>
    </location>
    <ligand>
        <name>FAD</name>
        <dbReference type="ChEBI" id="CHEBI:57692"/>
    </ligand>
</feature>
<name>A0A2T0SBY2_9PSEU</name>
<dbReference type="Pfam" id="PF00732">
    <property type="entry name" value="GMC_oxred_N"/>
    <property type="match status" value="1"/>
</dbReference>
<dbReference type="Proteomes" id="UP000239494">
    <property type="component" value="Unassembled WGS sequence"/>
</dbReference>
<dbReference type="PROSITE" id="PS00624">
    <property type="entry name" value="GMC_OXRED_2"/>
    <property type="match status" value="1"/>
</dbReference>
<keyword evidence="5" id="KW-1185">Reference proteome</keyword>
<organism evidence="4 5">
    <name type="scientific">Umezawaea tangerina</name>
    <dbReference type="NCBI Taxonomy" id="84725"/>
    <lineage>
        <taxon>Bacteria</taxon>
        <taxon>Bacillati</taxon>
        <taxon>Actinomycetota</taxon>
        <taxon>Actinomycetes</taxon>
        <taxon>Pseudonocardiales</taxon>
        <taxon>Pseudonocardiaceae</taxon>
        <taxon>Umezawaea</taxon>
    </lineage>
</organism>
<dbReference type="RefSeq" id="WP_106196614.1">
    <property type="nucleotide sequence ID" value="NZ_PVTF01000023.1"/>
</dbReference>
<evidence type="ECO:0000259" key="3">
    <source>
        <dbReference type="PROSITE" id="PS00624"/>
    </source>
</evidence>
<dbReference type="Pfam" id="PF05199">
    <property type="entry name" value="GMC_oxred_C"/>
    <property type="match status" value="1"/>
</dbReference>
<feature type="binding site" evidence="2">
    <location>
        <position position="204"/>
    </location>
    <ligand>
        <name>FAD</name>
        <dbReference type="ChEBI" id="CHEBI:57692"/>
    </ligand>
</feature>
<dbReference type="InterPro" id="IPR007867">
    <property type="entry name" value="GMC_OxRtase_C"/>
</dbReference>
<dbReference type="OrthoDB" id="9785276at2"/>
<comment type="similarity">
    <text evidence="1">Belongs to the GMC oxidoreductase family.</text>
</comment>
<protein>
    <submittedName>
        <fullName evidence="4">Choline oxidase</fullName>
    </submittedName>
</protein>
<dbReference type="GO" id="GO:0050660">
    <property type="term" value="F:flavin adenine dinucleotide binding"/>
    <property type="evidence" value="ECO:0007669"/>
    <property type="project" value="InterPro"/>
</dbReference>
<dbReference type="SUPFAM" id="SSF51905">
    <property type="entry name" value="FAD/NAD(P)-binding domain"/>
    <property type="match status" value="1"/>
</dbReference>
<dbReference type="InterPro" id="IPR000172">
    <property type="entry name" value="GMC_OxRdtase_N"/>
</dbReference>
<comment type="cofactor">
    <cofactor evidence="2">
        <name>FAD</name>
        <dbReference type="ChEBI" id="CHEBI:57692"/>
    </cofactor>
</comment>
<dbReference type="PANTHER" id="PTHR11552:SF152">
    <property type="entry name" value="OXIDASE (CODA), PUTATIVE (AFU_ORTHOLOGUE AFUA_8G04090)-RELATED"/>
    <property type="match status" value="1"/>
</dbReference>
<reference evidence="4 5" key="1">
    <citation type="submission" date="2018-03" db="EMBL/GenBank/DDBJ databases">
        <title>Genomic Encyclopedia of Archaeal and Bacterial Type Strains, Phase II (KMG-II): from individual species to whole genera.</title>
        <authorList>
            <person name="Goeker M."/>
        </authorList>
    </citation>
    <scope>NUCLEOTIDE SEQUENCE [LARGE SCALE GENOMIC DNA]</scope>
    <source>
        <strain evidence="4 5">DSM 44720</strain>
    </source>
</reference>
<dbReference type="InterPro" id="IPR036188">
    <property type="entry name" value="FAD/NAD-bd_sf"/>
</dbReference>
<dbReference type="Gene3D" id="3.30.410.40">
    <property type="match status" value="1"/>
</dbReference>
<feature type="domain" description="Glucose-methanol-choline oxidoreductase N-terminal" evidence="3">
    <location>
        <begin position="235"/>
        <end position="249"/>
    </location>
</feature>
<comment type="caution">
    <text evidence="4">The sequence shown here is derived from an EMBL/GenBank/DDBJ whole genome shotgun (WGS) entry which is preliminary data.</text>
</comment>
<dbReference type="SUPFAM" id="SSF54373">
    <property type="entry name" value="FAD-linked reductases, C-terminal domain"/>
    <property type="match status" value="1"/>
</dbReference>
<evidence type="ECO:0000256" key="1">
    <source>
        <dbReference type="ARBA" id="ARBA00010790"/>
    </source>
</evidence>
<dbReference type="InterPro" id="IPR012132">
    <property type="entry name" value="GMC_OxRdtase"/>
</dbReference>
<keyword evidence="2" id="KW-0274">FAD</keyword>
<dbReference type="PIRSF" id="PIRSF000137">
    <property type="entry name" value="Alcohol_oxidase"/>
    <property type="match status" value="1"/>
</dbReference>
<accession>A0A2T0SBY2</accession>
<keyword evidence="2" id="KW-0285">Flavoprotein</keyword>
<dbReference type="GO" id="GO:0016614">
    <property type="term" value="F:oxidoreductase activity, acting on CH-OH group of donors"/>
    <property type="evidence" value="ECO:0007669"/>
    <property type="project" value="InterPro"/>
</dbReference>
<evidence type="ECO:0000256" key="2">
    <source>
        <dbReference type="PIRSR" id="PIRSR000137-2"/>
    </source>
</evidence>
<dbReference type="Gene3D" id="3.50.50.60">
    <property type="entry name" value="FAD/NAD(P)-binding domain"/>
    <property type="match status" value="1"/>
</dbReference>
<evidence type="ECO:0000313" key="5">
    <source>
        <dbReference type="Proteomes" id="UP000239494"/>
    </source>
</evidence>
<sequence length="488" mass="52927">MPEYDYVVVGGGTAGSVLASRLSEDPDVTVCVVEGGPSDVGDERVLQLRNWINLLGSELDYDYPTVEQPRGNSHIRHSRARVLGGCSSHNTLISFAPFPQDVADWGPGWDWETFGPYYDRLLNNIIPVAPADRNPIALDFIAAAKAALGVPEIQDFNAKPFAEGTGFFSVAYHPENGHRSSASTAYLHPVLSRPNLTLMLETWVSRVTFVDGRAVGVETSAGPVTARREVLLCAGAIDTPRLLMLSGVGRGSDLAALGIEVVHDLPGVGENLLDHPESVIIWETDGPIPLNSVMDSDAGLFVRRDTADPRPDLMFHFYQIPFTANTERLGFPVVEHGVCMTPNIPRPHSVGRMWLTSADPTVKPALDFGYFTNPDGYDEQTLVDGFRIAREIASHEPLKSWLLREIAPGPTVTTDEALSEYGRRAAHTVYHPAGTCAIGSVVDRSLKVIGLEGLRIADASVFPTMPTVNPMVTVLMIGERAADLIRGT</sequence>
<evidence type="ECO:0000313" key="4">
    <source>
        <dbReference type="EMBL" id="PRY30935.1"/>
    </source>
</evidence>
<dbReference type="AlphaFoldDB" id="A0A2T0SBY2"/>